<comment type="subcellular location">
    <subcellularLocation>
        <location evidence="1">Cell membrane</location>
        <topology evidence="1">Multi-pass membrane protein</topology>
    </subcellularLocation>
</comment>
<feature type="transmembrane region" description="Helical" evidence="7">
    <location>
        <begin position="138"/>
        <end position="157"/>
    </location>
</feature>
<feature type="domain" description="Major facilitator superfamily (MFS) profile" evidence="8">
    <location>
        <begin position="11"/>
        <end position="194"/>
    </location>
</feature>
<dbReference type="PROSITE" id="PS50850">
    <property type="entry name" value="MFS"/>
    <property type="match status" value="1"/>
</dbReference>
<gene>
    <name evidence="9" type="ORF">AVDCRST_MAG58-3072</name>
</gene>
<evidence type="ECO:0000256" key="2">
    <source>
        <dbReference type="ARBA" id="ARBA00022448"/>
    </source>
</evidence>
<dbReference type="GO" id="GO:0022857">
    <property type="term" value="F:transmembrane transporter activity"/>
    <property type="evidence" value="ECO:0007669"/>
    <property type="project" value="InterPro"/>
</dbReference>
<name>A0A6J4R8B2_9ACTN</name>
<reference evidence="9" key="1">
    <citation type="submission" date="2020-02" db="EMBL/GenBank/DDBJ databases">
        <authorList>
            <person name="Meier V. D."/>
        </authorList>
    </citation>
    <scope>NUCLEOTIDE SEQUENCE</scope>
    <source>
        <strain evidence="9">AVDCRST_MAG58</strain>
    </source>
</reference>
<keyword evidence="6 7" id="KW-0472">Membrane</keyword>
<protein>
    <recommendedName>
        <fullName evidence="8">Major facilitator superfamily (MFS) profile domain-containing protein</fullName>
    </recommendedName>
</protein>
<dbReference type="InterPro" id="IPR020846">
    <property type="entry name" value="MFS_dom"/>
</dbReference>
<accession>A0A6J4R8B2</accession>
<dbReference type="EMBL" id="CADCVF010000066">
    <property type="protein sequence ID" value="CAA9464320.1"/>
    <property type="molecule type" value="Genomic_DNA"/>
</dbReference>
<dbReference type="Gene3D" id="1.20.1250.20">
    <property type="entry name" value="MFS general substrate transporter like domains"/>
    <property type="match status" value="1"/>
</dbReference>
<sequence length="194" mass="19742">MMEGVRYAWRDPVIRGMLLVLAAINLAAIGPLVVGGAALAEQRLGGTAAFGIFLSAFGGGSLIGVILAGSVRRAGHRGLTVLGVATVFGLGLVALGFVPGLSLALAVAATMGVGSGYLGVVLVAWLQERVEAGVRGRVMSLVVFAVVALDPISYALAGATMELGLTVTFASAGAFMLLIVVLFGVTRRKVLEFD</sequence>
<feature type="transmembrane region" description="Helical" evidence="7">
    <location>
        <begin position="12"/>
        <end position="34"/>
    </location>
</feature>
<feature type="transmembrane region" description="Helical" evidence="7">
    <location>
        <begin position="104"/>
        <end position="126"/>
    </location>
</feature>
<proteinExistence type="predicted"/>
<dbReference type="InterPro" id="IPR036259">
    <property type="entry name" value="MFS_trans_sf"/>
</dbReference>
<keyword evidence="5 7" id="KW-1133">Transmembrane helix</keyword>
<evidence type="ECO:0000313" key="9">
    <source>
        <dbReference type="EMBL" id="CAA9464320.1"/>
    </source>
</evidence>
<dbReference type="AlphaFoldDB" id="A0A6J4R8B2"/>
<feature type="transmembrane region" description="Helical" evidence="7">
    <location>
        <begin position="79"/>
        <end position="98"/>
    </location>
</feature>
<feature type="transmembrane region" description="Helical" evidence="7">
    <location>
        <begin position="163"/>
        <end position="185"/>
    </location>
</feature>
<dbReference type="PANTHER" id="PTHR23513:SF9">
    <property type="entry name" value="ENTEROBACTIN EXPORTER ENTS"/>
    <property type="match status" value="1"/>
</dbReference>
<evidence type="ECO:0000256" key="5">
    <source>
        <dbReference type="ARBA" id="ARBA00022989"/>
    </source>
</evidence>
<keyword evidence="3" id="KW-1003">Cell membrane</keyword>
<dbReference type="SUPFAM" id="SSF103473">
    <property type="entry name" value="MFS general substrate transporter"/>
    <property type="match status" value="1"/>
</dbReference>
<evidence type="ECO:0000256" key="4">
    <source>
        <dbReference type="ARBA" id="ARBA00022692"/>
    </source>
</evidence>
<feature type="transmembrane region" description="Helical" evidence="7">
    <location>
        <begin position="46"/>
        <end position="67"/>
    </location>
</feature>
<evidence type="ECO:0000259" key="8">
    <source>
        <dbReference type="PROSITE" id="PS50850"/>
    </source>
</evidence>
<evidence type="ECO:0000256" key="6">
    <source>
        <dbReference type="ARBA" id="ARBA00023136"/>
    </source>
</evidence>
<evidence type="ECO:0000256" key="1">
    <source>
        <dbReference type="ARBA" id="ARBA00004651"/>
    </source>
</evidence>
<organism evidence="9">
    <name type="scientific">uncultured Rubrobacteraceae bacterium</name>
    <dbReference type="NCBI Taxonomy" id="349277"/>
    <lineage>
        <taxon>Bacteria</taxon>
        <taxon>Bacillati</taxon>
        <taxon>Actinomycetota</taxon>
        <taxon>Rubrobacteria</taxon>
        <taxon>Rubrobacterales</taxon>
        <taxon>Rubrobacteraceae</taxon>
        <taxon>environmental samples</taxon>
    </lineage>
</organism>
<evidence type="ECO:0000256" key="7">
    <source>
        <dbReference type="SAM" id="Phobius"/>
    </source>
</evidence>
<evidence type="ECO:0000256" key="3">
    <source>
        <dbReference type="ARBA" id="ARBA00022475"/>
    </source>
</evidence>
<keyword evidence="4 7" id="KW-0812">Transmembrane</keyword>
<dbReference type="PANTHER" id="PTHR23513">
    <property type="entry name" value="INTEGRAL MEMBRANE EFFLUX PROTEIN-RELATED"/>
    <property type="match status" value="1"/>
</dbReference>
<dbReference type="GO" id="GO:0005886">
    <property type="term" value="C:plasma membrane"/>
    <property type="evidence" value="ECO:0007669"/>
    <property type="project" value="UniProtKB-SubCell"/>
</dbReference>
<keyword evidence="2" id="KW-0813">Transport</keyword>